<accession>A0A166FV17</accession>
<keyword evidence="4" id="KW-1185">Reference proteome</keyword>
<reference evidence="3 4" key="1">
    <citation type="journal article" date="2016" name="Mol. Biol. Evol.">
        <title>Comparative Genomics of Early-Diverging Mushroom-Forming Fungi Provides Insights into the Origins of Lignocellulose Decay Capabilities.</title>
        <authorList>
            <person name="Nagy L.G."/>
            <person name="Riley R."/>
            <person name="Tritt A."/>
            <person name="Adam C."/>
            <person name="Daum C."/>
            <person name="Floudas D."/>
            <person name="Sun H."/>
            <person name="Yadav J.S."/>
            <person name="Pangilinan J."/>
            <person name="Larsson K.H."/>
            <person name="Matsuura K."/>
            <person name="Barry K."/>
            <person name="Labutti K."/>
            <person name="Kuo R."/>
            <person name="Ohm R.A."/>
            <person name="Bhattacharya S.S."/>
            <person name="Shirouzu T."/>
            <person name="Yoshinaga Y."/>
            <person name="Martin F.M."/>
            <person name="Grigoriev I.V."/>
            <person name="Hibbett D.S."/>
        </authorList>
    </citation>
    <scope>NUCLEOTIDE SEQUENCE [LARGE SCALE GENOMIC DNA]</scope>
    <source>
        <strain evidence="3 4">CBS 109695</strain>
    </source>
</reference>
<keyword evidence="1" id="KW-1133">Transmembrane helix</keyword>
<proteinExistence type="predicted"/>
<dbReference type="Proteomes" id="UP000076532">
    <property type="component" value="Unassembled WGS sequence"/>
</dbReference>
<keyword evidence="1" id="KW-0472">Membrane</keyword>
<feature type="transmembrane region" description="Helical" evidence="1">
    <location>
        <begin position="112"/>
        <end position="137"/>
    </location>
</feature>
<evidence type="ECO:0000313" key="3">
    <source>
        <dbReference type="EMBL" id="KZP17193.1"/>
    </source>
</evidence>
<feature type="transmembrane region" description="Helical" evidence="1">
    <location>
        <begin position="81"/>
        <end position="100"/>
    </location>
</feature>
<feature type="transmembrane region" description="Helical" evidence="1">
    <location>
        <begin position="157"/>
        <end position="178"/>
    </location>
</feature>
<protein>
    <recommendedName>
        <fullName evidence="2">DUF6533 domain-containing protein</fullName>
    </recommendedName>
</protein>
<name>A0A166FV17_9AGAM</name>
<evidence type="ECO:0000259" key="2">
    <source>
        <dbReference type="Pfam" id="PF20151"/>
    </source>
</evidence>
<evidence type="ECO:0000256" key="1">
    <source>
        <dbReference type="SAM" id="Phobius"/>
    </source>
</evidence>
<evidence type="ECO:0000313" key="4">
    <source>
        <dbReference type="Proteomes" id="UP000076532"/>
    </source>
</evidence>
<feature type="transmembrane region" description="Helical" evidence="1">
    <location>
        <begin position="225"/>
        <end position="244"/>
    </location>
</feature>
<feature type="transmembrane region" description="Helical" evidence="1">
    <location>
        <begin position="42"/>
        <end position="61"/>
    </location>
</feature>
<organism evidence="3 4">
    <name type="scientific">Athelia psychrophila</name>
    <dbReference type="NCBI Taxonomy" id="1759441"/>
    <lineage>
        <taxon>Eukaryota</taxon>
        <taxon>Fungi</taxon>
        <taxon>Dikarya</taxon>
        <taxon>Basidiomycota</taxon>
        <taxon>Agaricomycotina</taxon>
        <taxon>Agaricomycetes</taxon>
        <taxon>Agaricomycetidae</taxon>
        <taxon>Atheliales</taxon>
        <taxon>Atheliaceae</taxon>
        <taxon>Athelia</taxon>
    </lineage>
</organism>
<feature type="domain" description="DUF6533" evidence="2">
    <location>
        <begin position="10"/>
        <end position="52"/>
    </location>
</feature>
<dbReference type="EMBL" id="KV417585">
    <property type="protein sequence ID" value="KZP17193.1"/>
    <property type="molecule type" value="Genomic_DNA"/>
</dbReference>
<feature type="transmembrane region" description="Helical" evidence="1">
    <location>
        <begin position="199"/>
        <end position="219"/>
    </location>
</feature>
<dbReference type="Pfam" id="PF20151">
    <property type="entry name" value="DUF6533"/>
    <property type="match status" value="1"/>
</dbReference>
<dbReference type="OrthoDB" id="2637653at2759"/>
<dbReference type="InterPro" id="IPR045340">
    <property type="entry name" value="DUF6533"/>
</dbReference>
<gene>
    <name evidence="3" type="ORF">FIBSPDRAFT_957372</name>
</gene>
<sequence>MHLSTSNQYAALALLVYDMLLRFDTELDFVWGANFRNTPIQWTFLFIRYFALASKISTIFLGHTTDNPLNFGSYGLCMGYFILQAIAGQLMLTAVHFVLISRVRMLYAKRRYIVDALFASLLLAEAAVMIRACIVTFPHLQLGPRCIARSPVAGVVSYGVITVALQSAVICLMLLKYFQTAQELRHNVAILSHLMRDGTWAFVVIFTCQTMIMVFSLRYGSAGFTFMQSWLVTLLSCVGCRLIINLYQLGRGDVLDTVSISLGVITTPDLLYVMDSRDERPC</sequence>
<dbReference type="AlphaFoldDB" id="A0A166FV17"/>
<keyword evidence="1" id="KW-0812">Transmembrane</keyword>